<sequence length="125" mass="14535">MTTHQQTKPEEATFEEIQDLIHQKDRIVPLIDVRDPNETDLGVIPTAHSIPLSKLHDALTTLSEQEFEQQYGFKRFGKDDEVIFYCRSGRRSRLAFGQAQELGYSHVRHYPGSWNEWSVRFQSTA</sequence>
<keyword evidence="4" id="KW-1185">Reference proteome</keyword>
<dbReference type="PROSITE" id="PS50206">
    <property type="entry name" value="RHODANESE_3"/>
    <property type="match status" value="1"/>
</dbReference>
<organism evidence="3 4">
    <name type="scientific">Lobosporangium transversale</name>
    <dbReference type="NCBI Taxonomy" id="64571"/>
    <lineage>
        <taxon>Eukaryota</taxon>
        <taxon>Fungi</taxon>
        <taxon>Fungi incertae sedis</taxon>
        <taxon>Mucoromycota</taxon>
        <taxon>Mortierellomycotina</taxon>
        <taxon>Mortierellomycetes</taxon>
        <taxon>Mortierellales</taxon>
        <taxon>Mortierellaceae</taxon>
        <taxon>Lobosporangium</taxon>
    </lineage>
</organism>
<dbReference type="RefSeq" id="XP_021883296.1">
    <property type="nucleotide sequence ID" value="XM_022021383.1"/>
</dbReference>
<dbReference type="GO" id="GO:0005739">
    <property type="term" value="C:mitochondrion"/>
    <property type="evidence" value="ECO:0007669"/>
    <property type="project" value="TreeGrafter"/>
</dbReference>
<evidence type="ECO:0000313" key="3">
    <source>
        <dbReference type="EMBL" id="ORZ22742.1"/>
    </source>
</evidence>
<dbReference type="PANTHER" id="PTHR44086">
    <property type="entry name" value="THIOSULFATE SULFURTRANSFERASE RDL2, MITOCHONDRIAL-RELATED"/>
    <property type="match status" value="1"/>
</dbReference>
<dbReference type="InterPro" id="IPR001307">
    <property type="entry name" value="Thiosulphate_STrfase_CS"/>
</dbReference>
<dbReference type="AlphaFoldDB" id="A0A1Y2GUU7"/>
<dbReference type="PROSITE" id="PS00683">
    <property type="entry name" value="RHODANESE_2"/>
    <property type="match status" value="1"/>
</dbReference>
<protein>
    <recommendedName>
        <fullName evidence="1">Sulfurtransferase</fullName>
    </recommendedName>
</protein>
<name>A0A1Y2GUU7_9FUNG</name>
<dbReference type="SUPFAM" id="SSF52821">
    <property type="entry name" value="Rhodanese/Cell cycle control phosphatase"/>
    <property type="match status" value="1"/>
</dbReference>
<evidence type="ECO:0000313" key="4">
    <source>
        <dbReference type="Proteomes" id="UP000193648"/>
    </source>
</evidence>
<dbReference type="InterPro" id="IPR036873">
    <property type="entry name" value="Rhodanese-like_dom_sf"/>
</dbReference>
<dbReference type="Gene3D" id="3.40.250.10">
    <property type="entry name" value="Rhodanese-like domain"/>
    <property type="match status" value="1"/>
</dbReference>
<evidence type="ECO:0000256" key="1">
    <source>
        <dbReference type="RuleBase" id="RU000507"/>
    </source>
</evidence>
<dbReference type="EMBL" id="MCFF01000010">
    <property type="protein sequence ID" value="ORZ22742.1"/>
    <property type="molecule type" value="Genomic_DNA"/>
</dbReference>
<evidence type="ECO:0000259" key="2">
    <source>
        <dbReference type="PROSITE" id="PS50206"/>
    </source>
</evidence>
<dbReference type="InParanoid" id="A0A1Y2GUU7"/>
<proteinExistence type="predicted"/>
<dbReference type="GeneID" id="33563227"/>
<accession>A0A1Y2GUU7</accession>
<dbReference type="OrthoDB" id="566238at2759"/>
<gene>
    <name evidence="3" type="ORF">BCR41DRAFT_320105</name>
</gene>
<dbReference type="InterPro" id="IPR001763">
    <property type="entry name" value="Rhodanese-like_dom"/>
</dbReference>
<keyword evidence="1" id="KW-0808">Transferase</keyword>
<feature type="domain" description="Rhodanese" evidence="2">
    <location>
        <begin position="30"/>
        <end position="119"/>
    </location>
</feature>
<dbReference type="GO" id="GO:0004792">
    <property type="term" value="F:thiosulfate-cyanide sulfurtransferase activity"/>
    <property type="evidence" value="ECO:0007669"/>
    <property type="project" value="InterPro"/>
</dbReference>
<dbReference type="SMART" id="SM00450">
    <property type="entry name" value="RHOD"/>
    <property type="match status" value="1"/>
</dbReference>
<comment type="caution">
    <text evidence="3">The sequence shown here is derived from an EMBL/GenBank/DDBJ whole genome shotgun (WGS) entry which is preliminary data.</text>
</comment>
<dbReference type="STRING" id="64571.A0A1Y2GUU7"/>
<dbReference type="Pfam" id="PF00581">
    <property type="entry name" value="Rhodanese"/>
    <property type="match status" value="1"/>
</dbReference>
<reference evidence="3 4" key="1">
    <citation type="submission" date="2016-07" db="EMBL/GenBank/DDBJ databases">
        <title>Pervasive Adenine N6-methylation of Active Genes in Fungi.</title>
        <authorList>
            <consortium name="DOE Joint Genome Institute"/>
            <person name="Mondo S.J."/>
            <person name="Dannebaum R.O."/>
            <person name="Kuo R.C."/>
            <person name="Labutti K."/>
            <person name="Haridas S."/>
            <person name="Kuo A."/>
            <person name="Salamov A."/>
            <person name="Ahrendt S.R."/>
            <person name="Lipzen A."/>
            <person name="Sullivan W."/>
            <person name="Andreopoulos W.B."/>
            <person name="Clum A."/>
            <person name="Lindquist E."/>
            <person name="Daum C."/>
            <person name="Ramamoorthy G.K."/>
            <person name="Gryganskyi A."/>
            <person name="Culley D."/>
            <person name="Magnuson J.K."/>
            <person name="James T.Y."/>
            <person name="O'Malley M.A."/>
            <person name="Stajich J.E."/>
            <person name="Spatafora J.W."/>
            <person name="Visel A."/>
            <person name="Grigoriev I.V."/>
        </authorList>
    </citation>
    <scope>NUCLEOTIDE SEQUENCE [LARGE SCALE GENOMIC DNA]</scope>
    <source>
        <strain evidence="3 4">NRRL 3116</strain>
    </source>
</reference>
<dbReference type="FunCoup" id="A0A1Y2GUU7">
    <property type="interactions" value="396"/>
</dbReference>
<dbReference type="Proteomes" id="UP000193648">
    <property type="component" value="Unassembled WGS sequence"/>
</dbReference>
<dbReference type="PANTHER" id="PTHR44086:SF10">
    <property type="entry name" value="THIOSULFATE SULFURTRANSFERASE_RHODANESE-LIKE DOMAIN-CONTAINING PROTEIN 3"/>
    <property type="match status" value="1"/>
</dbReference>